<feature type="transmembrane region" description="Helical" evidence="1">
    <location>
        <begin position="314"/>
        <end position="337"/>
    </location>
</feature>
<proteinExistence type="predicted"/>
<organism evidence="2 3">
    <name type="scientific">Tetraparma gracilis</name>
    <dbReference type="NCBI Taxonomy" id="2962635"/>
    <lineage>
        <taxon>Eukaryota</taxon>
        <taxon>Sar</taxon>
        <taxon>Stramenopiles</taxon>
        <taxon>Ochrophyta</taxon>
        <taxon>Bolidophyceae</taxon>
        <taxon>Parmales</taxon>
        <taxon>Triparmaceae</taxon>
        <taxon>Tetraparma</taxon>
    </lineage>
</organism>
<feature type="transmembrane region" description="Helical" evidence="1">
    <location>
        <begin position="588"/>
        <end position="610"/>
    </location>
</feature>
<feature type="transmembrane region" description="Helical" evidence="1">
    <location>
        <begin position="459"/>
        <end position="477"/>
    </location>
</feature>
<evidence type="ECO:0000313" key="3">
    <source>
        <dbReference type="Proteomes" id="UP001165060"/>
    </source>
</evidence>
<reference evidence="2 3" key="1">
    <citation type="journal article" date="2023" name="Commun. Biol.">
        <title>Genome analysis of Parmales, the sister group of diatoms, reveals the evolutionary specialization of diatoms from phago-mixotrophs to photoautotrophs.</title>
        <authorList>
            <person name="Ban H."/>
            <person name="Sato S."/>
            <person name="Yoshikawa S."/>
            <person name="Yamada K."/>
            <person name="Nakamura Y."/>
            <person name="Ichinomiya M."/>
            <person name="Sato N."/>
            <person name="Blanc-Mathieu R."/>
            <person name="Endo H."/>
            <person name="Kuwata A."/>
            <person name="Ogata H."/>
        </authorList>
    </citation>
    <scope>NUCLEOTIDE SEQUENCE [LARGE SCALE GENOMIC DNA]</scope>
</reference>
<sequence>MADEKGTRYQMLESKSECSVVYQYSVRNIRPFADRDFVLSVVYQAMESGGDGVISATSTEHAAATSNDNFVRATVTRLFRFSRVTPTLTRFTVTTTFDLRGSVPRFVSDTLTTPTAARAPLVALDYFIKIKKTAGFDAAGQDARALGQLLVHNTEPVRTKKGGEQLESKLHTFFDRTTVLRELADVYPWFPTMLIEVLRNVQHRPRTTKAKLSDFTERDAQVTGRAMKMLMLSNATPDAAVDEWILTFPALRELETAHPFFRPFMNVIVQHILSIADFGLKMRLFSGAGLSVFDLVSDIYMITVFLGSDETRGAAYFNIACVAFSLFCQLYVTWLVNRKRPLRRIARELLYVVTAVKPGIDAARVAAGNENDDGLASVDPLQELTYSKMLEIVFESIPAAIIQTRAFLVNKEQSKLAFVSIVISCLATGFGSATIWYDFDTSPQKRRQKPRFAGATPDTSRGPFFFLLVVSGALQIAAKSFSSALLLIASPIIFLAYTVGDHALYQGYLVVRGDHRFYNYGVGVSVSVLFRVVEKVLADFTSCWRVSVPICMHNAYFLFNQLTTQASVFVSVHVYVSSGFAHLSARALWMSAGSLFAVWTLTYTALVCMVKPEYRVLFCSTETCVEYVRTLFEADDDGTKMRIFTYNEVKWAHYKDEVRDFTHANWARWKEEQPGWFTEEVIQSVPDEYIPVAALASLNAAAHGGKRRRSSLGLVESVRRGSISDE</sequence>
<feature type="transmembrane region" description="Helical" evidence="1">
    <location>
        <begin position="517"/>
        <end position="534"/>
    </location>
</feature>
<accession>A0ABQ6MN80</accession>
<keyword evidence="1" id="KW-0812">Transmembrane</keyword>
<evidence type="ECO:0000256" key="1">
    <source>
        <dbReference type="SAM" id="Phobius"/>
    </source>
</evidence>
<feature type="transmembrane region" description="Helical" evidence="1">
    <location>
        <begin position="484"/>
        <end position="505"/>
    </location>
</feature>
<keyword evidence="3" id="KW-1185">Reference proteome</keyword>
<gene>
    <name evidence="2" type="ORF">TeGR_g7534</name>
</gene>
<feature type="transmembrane region" description="Helical" evidence="1">
    <location>
        <begin position="416"/>
        <end position="439"/>
    </location>
</feature>
<dbReference type="Gene3D" id="3.30.530.20">
    <property type="match status" value="1"/>
</dbReference>
<name>A0ABQ6MN80_9STRA</name>
<comment type="caution">
    <text evidence="2">The sequence shown here is derived from an EMBL/GenBank/DDBJ whole genome shotgun (WGS) entry which is preliminary data.</text>
</comment>
<keyword evidence="1" id="KW-0472">Membrane</keyword>
<feature type="transmembrane region" description="Helical" evidence="1">
    <location>
        <begin position="555"/>
        <end position="576"/>
    </location>
</feature>
<keyword evidence="1" id="KW-1133">Transmembrane helix</keyword>
<dbReference type="SUPFAM" id="SSF55961">
    <property type="entry name" value="Bet v1-like"/>
    <property type="match status" value="1"/>
</dbReference>
<dbReference type="EMBL" id="BRYB01001578">
    <property type="protein sequence ID" value="GMI28919.1"/>
    <property type="molecule type" value="Genomic_DNA"/>
</dbReference>
<feature type="transmembrane region" description="Helical" evidence="1">
    <location>
        <begin position="284"/>
        <end position="308"/>
    </location>
</feature>
<dbReference type="InterPro" id="IPR023393">
    <property type="entry name" value="START-like_dom_sf"/>
</dbReference>
<protein>
    <submittedName>
        <fullName evidence="2">Uncharacterized protein</fullName>
    </submittedName>
</protein>
<evidence type="ECO:0000313" key="2">
    <source>
        <dbReference type="EMBL" id="GMI28919.1"/>
    </source>
</evidence>
<dbReference type="Proteomes" id="UP001165060">
    <property type="component" value="Unassembled WGS sequence"/>
</dbReference>